<dbReference type="EMBL" id="JAYMGO010000018">
    <property type="protein sequence ID" value="KAL1257159.1"/>
    <property type="molecule type" value="Genomic_DNA"/>
</dbReference>
<gene>
    <name evidence="1" type="ORF">QQF64_012704</name>
</gene>
<organism evidence="1 2">
    <name type="scientific">Cirrhinus molitorella</name>
    <name type="common">mud carp</name>
    <dbReference type="NCBI Taxonomy" id="172907"/>
    <lineage>
        <taxon>Eukaryota</taxon>
        <taxon>Metazoa</taxon>
        <taxon>Chordata</taxon>
        <taxon>Craniata</taxon>
        <taxon>Vertebrata</taxon>
        <taxon>Euteleostomi</taxon>
        <taxon>Actinopterygii</taxon>
        <taxon>Neopterygii</taxon>
        <taxon>Teleostei</taxon>
        <taxon>Ostariophysi</taxon>
        <taxon>Cypriniformes</taxon>
        <taxon>Cyprinidae</taxon>
        <taxon>Labeoninae</taxon>
        <taxon>Labeonini</taxon>
        <taxon>Cirrhinus</taxon>
    </lineage>
</organism>
<comment type="caution">
    <text evidence="1">The sequence shown here is derived from an EMBL/GenBank/DDBJ whole genome shotgun (WGS) entry which is preliminary data.</text>
</comment>
<sequence>MLGTRHLFVTPSVSPLRLSLLGFSVLSHKFHKLLWRWHTVKFPSPRAPWSCGGDLISDQSRSPSRSLARFCHILSSLGRLCVNFLHVPVREKKGVLFWNLMILCVLKRKSERGCS</sequence>
<name>A0ABR3LZP7_9TELE</name>
<dbReference type="Proteomes" id="UP001558613">
    <property type="component" value="Unassembled WGS sequence"/>
</dbReference>
<evidence type="ECO:0000313" key="2">
    <source>
        <dbReference type="Proteomes" id="UP001558613"/>
    </source>
</evidence>
<keyword evidence="2" id="KW-1185">Reference proteome</keyword>
<reference evidence="1 2" key="1">
    <citation type="submission" date="2023-09" db="EMBL/GenBank/DDBJ databases">
        <authorList>
            <person name="Wang M."/>
        </authorList>
    </citation>
    <scope>NUCLEOTIDE SEQUENCE [LARGE SCALE GENOMIC DNA]</scope>
    <source>
        <strain evidence="1">GT-2023</strain>
        <tissue evidence="1">Liver</tissue>
    </source>
</reference>
<evidence type="ECO:0000313" key="1">
    <source>
        <dbReference type="EMBL" id="KAL1257159.1"/>
    </source>
</evidence>
<accession>A0ABR3LZP7</accession>
<protein>
    <submittedName>
        <fullName evidence="1">Uncharacterized protein</fullName>
    </submittedName>
</protein>
<proteinExistence type="predicted"/>